<feature type="domain" description="ABC transmembrane type-1" evidence="14">
    <location>
        <begin position="251"/>
        <end position="522"/>
    </location>
</feature>
<dbReference type="Gene3D" id="1.20.1560.10">
    <property type="entry name" value="ABC transporter type 1, transmembrane domain"/>
    <property type="match status" value="2"/>
</dbReference>
<dbReference type="FunFam" id="1.20.1560.10:FF:000066">
    <property type="entry name" value="ABC multidrug transporter (Eurofung)"/>
    <property type="match status" value="1"/>
</dbReference>
<protein>
    <submittedName>
        <fullName evidence="15">ATP-binding cassette transporter, putative</fullName>
        <ecNumber evidence="15">1.3.1.74</ecNumber>
    </submittedName>
</protein>
<dbReference type="RefSeq" id="XP_002485867.1">
    <property type="nucleotide sequence ID" value="XM_002485822.1"/>
</dbReference>
<evidence type="ECO:0000256" key="2">
    <source>
        <dbReference type="ARBA" id="ARBA00009726"/>
    </source>
</evidence>
<dbReference type="InterPro" id="IPR003439">
    <property type="entry name" value="ABC_transporter-like_ATP-bd"/>
</dbReference>
<feature type="transmembrane region" description="Helical" evidence="12">
    <location>
        <begin position="282"/>
        <end position="302"/>
    </location>
</feature>
<evidence type="ECO:0000313" key="16">
    <source>
        <dbReference type="Proteomes" id="UP000001745"/>
    </source>
</evidence>
<dbReference type="GO" id="GO:0005524">
    <property type="term" value="F:ATP binding"/>
    <property type="evidence" value="ECO:0007669"/>
    <property type="project" value="UniProtKB-KW"/>
</dbReference>
<dbReference type="GO" id="GO:0140359">
    <property type="term" value="F:ABC-type transporter activity"/>
    <property type="evidence" value="ECO:0007669"/>
    <property type="project" value="InterPro"/>
</dbReference>
<dbReference type="PhylomeDB" id="B8MLQ7"/>
<feature type="transmembrane region" description="Helical" evidence="12">
    <location>
        <begin position="367"/>
        <end position="397"/>
    </location>
</feature>
<dbReference type="SMART" id="SM00382">
    <property type="entry name" value="AAA"/>
    <property type="match status" value="2"/>
</dbReference>
<dbReference type="InterPro" id="IPR036640">
    <property type="entry name" value="ABC1_TM_sf"/>
</dbReference>
<dbReference type="InterPro" id="IPR044746">
    <property type="entry name" value="ABCC_6TM_D1"/>
</dbReference>
<dbReference type="SUPFAM" id="SSF52540">
    <property type="entry name" value="P-loop containing nucleoside triphosphate hydrolases"/>
    <property type="match status" value="2"/>
</dbReference>
<gene>
    <name evidence="15" type="ORF">TSTA_098850</name>
</gene>
<dbReference type="SUPFAM" id="SSF90123">
    <property type="entry name" value="ABC transporter transmembrane region"/>
    <property type="match status" value="2"/>
</dbReference>
<evidence type="ECO:0000256" key="7">
    <source>
        <dbReference type="ARBA" id="ARBA00022840"/>
    </source>
</evidence>
<feature type="transmembrane region" description="Helical" evidence="12">
    <location>
        <begin position="883"/>
        <end position="911"/>
    </location>
</feature>
<evidence type="ECO:0000256" key="6">
    <source>
        <dbReference type="ARBA" id="ARBA00022741"/>
    </source>
</evidence>
<dbReference type="InterPro" id="IPR050173">
    <property type="entry name" value="ABC_transporter_C-like"/>
</dbReference>
<feature type="transmembrane region" description="Helical" evidence="12">
    <location>
        <begin position="985"/>
        <end position="1005"/>
    </location>
</feature>
<evidence type="ECO:0000256" key="4">
    <source>
        <dbReference type="ARBA" id="ARBA00022475"/>
    </source>
</evidence>
<dbReference type="GO" id="GO:0032440">
    <property type="term" value="F:2-alkenal reductase [NAD(P)H] activity"/>
    <property type="evidence" value="ECO:0007669"/>
    <property type="project" value="UniProtKB-EC"/>
</dbReference>
<evidence type="ECO:0000259" key="14">
    <source>
        <dbReference type="PROSITE" id="PS50929"/>
    </source>
</evidence>
<organism evidence="15 16">
    <name type="scientific">Talaromyces stipitatus (strain ATCC 10500 / CBS 375.48 / QM 6759 / NRRL 1006)</name>
    <name type="common">Penicillium stipitatum</name>
    <dbReference type="NCBI Taxonomy" id="441959"/>
    <lineage>
        <taxon>Eukaryota</taxon>
        <taxon>Fungi</taxon>
        <taxon>Dikarya</taxon>
        <taxon>Ascomycota</taxon>
        <taxon>Pezizomycotina</taxon>
        <taxon>Eurotiomycetes</taxon>
        <taxon>Eurotiomycetidae</taxon>
        <taxon>Eurotiales</taxon>
        <taxon>Trichocomaceae</taxon>
        <taxon>Talaromyces</taxon>
        <taxon>Talaromyces sect. Talaromyces</taxon>
    </lineage>
</organism>
<keyword evidence="5 12" id="KW-0812">Transmembrane</keyword>
<dbReference type="GO" id="GO:0016887">
    <property type="term" value="F:ATP hydrolysis activity"/>
    <property type="evidence" value="ECO:0007669"/>
    <property type="project" value="InterPro"/>
</dbReference>
<keyword evidence="16" id="KW-1185">Reference proteome</keyword>
<dbReference type="PROSITE" id="PS50893">
    <property type="entry name" value="ABC_TRANSPORTER_2"/>
    <property type="match status" value="2"/>
</dbReference>
<dbReference type="PANTHER" id="PTHR24223">
    <property type="entry name" value="ATP-BINDING CASSETTE SUB-FAMILY C"/>
    <property type="match status" value="1"/>
</dbReference>
<dbReference type="InterPro" id="IPR044726">
    <property type="entry name" value="ABCC_6TM_D2"/>
</dbReference>
<dbReference type="GO" id="GO:0005886">
    <property type="term" value="C:plasma membrane"/>
    <property type="evidence" value="ECO:0007669"/>
    <property type="project" value="UniProtKB-SubCell"/>
</dbReference>
<evidence type="ECO:0000256" key="9">
    <source>
        <dbReference type="ARBA" id="ARBA00023136"/>
    </source>
</evidence>
<feature type="transmembrane region" description="Helical" evidence="12">
    <location>
        <begin position="247"/>
        <end position="270"/>
    </location>
</feature>
<dbReference type="EMBL" id="EQ962658">
    <property type="protein sequence ID" value="EED13629.1"/>
    <property type="molecule type" value="Genomic_DNA"/>
</dbReference>
<dbReference type="PANTHER" id="PTHR24223:SF399">
    <property type="entry name" value="ABC TRANSPORTER ATNG"/>
    <property type="match status" value="1"/>
</dbReference>
<dbReference type="Proteomes" id="UP000001745">
    <property type="component" value="Unassembled WGS sequence"/>
</dbReference>
<dbReference type="eggNOG" id="KOG0054">
    <property type="taxonomic scope" value="Eukaryota"/>
</dbReference>
<feature type="transmembrane region" description="Helical" evidence="12">
    <location>
        <begin position="104"/>
        <end position="123"/>
    </location>
</feature>
<feature type="domain" description="ABC transporter" evidence="13">
    <location>
        <begin position="1164"/>
        <end position="1400"/>
    </location>
</feature>
<feature type="transmembrane region" description="Helical" evidence="12">
    <location>
        <begin position="850"/>
        <end position="871"/>
    </location>
</feature>
<dbReference type="Pfam" id="PF00664">
    <property type="entry name" value="ABC_membrane"/>
    <property type="match status" value="2"/>
</dbReference>
<dbReference type="PROSITE" id="PS50929">
    <property type="entry name" value="ABC_TM1F"/>
    <property type="match status" value="2"/>
</dbReference>
<name>B8MLQ7_TALSN</name>
<evidence type="ECO:0000256" key="12">
    <source>
        <dbReference type="SAM" id="Phobius"/>
    </source>
</evidence>
<evidence type="ECO:0000256" key="10">
    <source>
        <dbReference type="ARBA" id="ARBA00023180"/>
    </source>
</evidence>
<keyword evidence="10" id="KW-0325">Glycoprotein</keyword>
<dbReference type="OrthoDB" id="6500128at2759"/>
<reference evidence="16" key="1">
    <citation type="journal article" date="2015" name="Genome Announc.">
        <title>Genome sequence of the AIDS-associated pathogen Penicillium marneffei (ATCC18224) and its near taxonomic relative Talaromyces stipitatus (ATCC10500).</title>
        <authorList>
            <person name="Nierman W.C."/>
            <person name="Fedorova-Abrams N.D."/>
            <person name="Andrianopoulos A."/>
        </authorList>
    </citation>
    <scope>NUCLEOTIDE SEQUENCE [LARGE SCALE GENOMIC DNA]</scope>
    <source>
        <strain evidence="16">ATCC 10500 / CBS 375.48 / QM 6759 / NRRL 1006</strain>
    </source>
</reference>
<dbReference type="VEuPathDB" id="FungiDB:TSTA_098850"/>
<evidence type="ECO:0000256" key="3">
    <source>
        <dbReference type="ARBA" id="ARBA00022448"/>
    </source>
</evidence>
<dbReference type="Pfam" id="PF24357">
    <property type="entry name" value="TMD0_ABC"/>
    <property type="match status" value="1"/>
</dbReference>
<feature type="transmembrane region" description="Helical" evidence="12">
    <location>
        <begin position="135"/>
        <end position="153"/>
    </location>
</feature>
<comment type="similarity">
    <text evidence="2">Belongs to the ABC transporter superfamily. ABCC family. Conjugate transporter (TC 3.A.1.208) subfamily.</text>
</comment>
<feature type="transmembrane region" description="Helical" evidence="12">
    <location>
        <begin position="39"/>
        <end position="61"/>
    </location>
</feature>
<evidence type="ECO:0000256" key="1">
    <source>
        <dbReference type="ARBA" id="ARBA00004651"/>
    </source>
</evidence>
<feature type="transmembrane region" description="Helical" evidence="12">
    <location>
        <begin position="6"/>
        <end position="27"/>
    </location>
</feature>
<dbReference type="InterPro" id="IPR003593">
    <property type="entry name" value="AAA+_ATPase"/>
</dbReference>
<keyword evidence="15" id="KW-0560">Oxidoreductase</keyword>
<comment type="subcellular location">
    <subcellularLocation>
        <location evidence="1">Cell membrane</location>
        <topology evidence="1">Multi-pass membrane protein</topology>
    </subcellularLocation>
</comment>
<dbReference type="FunFam" id="3.40.50.300:FF:002145">
    <property type="entry name" value="ABC transporter (MsbA subfamily)"/>
    <property type="match status" value="1"/>
</dbReference>
<dbReference type="OMA" id="YDHALHI"/>
<dbReference type="GeneID" id="8099713"/>
<dbReference type="InParanoid" id="B8MLQ7"/>
<feature type="domain" description="ABC transporter" evidence="13">
    <location>
        <begin position="567"/>
        <end position="801"/>
    </location>
</feature>
<keyword evidence="7 15" id="KW-0067">ATP-binding</keyword>
<dbReference type="CDD" id="cd18580">
    <property type="entry name" value="ABC_6TM_ABCC_D2"/>
    <property type="match status" value="1"/>
</dbReference>
<feature type="transmembrane region" description="Helical" evidence="12">
    <location>
        <begin position="958"/>
        <end position="979"/>
    </location>
</feature>
<dbReference type="EC" id="1.3.1.74" evidence="15"/>
<sequence length="1405" mass="155891">MLFEQSILGILPAGAFLIAFPAALYPLTKSRPRTEHNLIRVLKTVVATLFVAIQVVLLVLWALHKNIQTKASIPLAAINLLVAIQLVALSWIEDVRSVKPSSLLNTYLLFTLLFDLVQVRTLWLQGIQTTSIPAAYTAAVALKTVFLLLEMLGKRRYLKPAYRDLPPESTSGVINRSVMWWINDLLWRGFRSLLTLQDLYSLDEDLNSAELGDKVQSIWHRREKPERSFEFPWKMCQAMRWSLASTVFPRLCLIGFTFSQPFLISAILKWVQQEDTNKNEGYGLIGATFLVYLGLAISTILYNHKLYRFITMFRGATVSLIYRHALLLQDNDLPDRSTAITLMGSDVDRISACLVNLNECWARSIEVVIGIIILAYQIGWVCVMPIAVVVVSSLGCIQVSKRIGGRQRIWIDAVQERIAITSSILTDMKSVRMMGLSWHFTKVIQGKRVTETHRMAGFRWSIVWQNAIQNLPWAMAPSLTFTIYAVLGNSMDPSRVFTSLSVITLLTNPAAKLFSAIPSTAASLGCFHRIQAFLTMQPNCSNPPAVNLSPTGSFETEKISKKFAVSMHGVHISPAMGTDFILRDVNIRILSKSLVVLCGPVASGKTTLLRMILGKSYHQNGSIFVAHDRVGYCSQVPWLPNTTIREAICGITDTDKRDGQHMDIQFYRTALQACALDDDIELLPQGDDTRIGSGSSAVLSGGQMHRVALARAIYSRSEMVLLDDILSALDPKTVRIITQRVFGKTGLFRKLGTTVVLVTRETALFSQADIVYTVSNGSVRKKQSDEQALDTEQPSSGNDVNEGKAQDREAALKRDAAQAAKDDRLHDLKRATGDWDIYKYYFQSIGWCKLSIFLTFVIVNVFCSTFSQIWLKWWADRGGDQRALFVSVYFVLAIFNSIGNGGYVWAMMVLISPSTARKLHYTLLRTVMRAPQSYLSATDNGIILNRFSQDMTLVEGQLAISLLITASNIFTSIATAALIATGSSYMAVTIPFLMIAVFILQHFYLRTSRQLRLLDLETKSPLYSHFLESVNGLTTIQAFGWQREFVEKNHRLLDNSQRPYYLLYCIQRWLSLALDLIVTSEAVILVCMAVTIRSSSSAGLLGVSLNNVLSFSNSLSSLISGWTQLEISLGSIARVKNFETQVTPEEIGNEKNEPSPNWPERGAISFHGVNASHSPGSAALQGISFDIQPGQKIGICGRTGSGKSSLLGTLLGILEVEEGRIFADRVDLNSIPRETIREKLVTIPQFPLVVSASSVRSNADPEGLQTDAKIIAALQRVRLWDKVKGQGGLDATSIISSLSRGEQQLFAVARALLKVQVKDSKIILLDEATSSIDPEAEQMVMQILREEPFASRTILMVTHSLTTILGCDIILVMEEGRIVEMGCPSDLLQKPNSNLSLLRGTGSHD</sequence>
<feature type="region of interest" description="Disordered" evidence="11">
    <location>
        <begin position="782"/>
        <end position="804"/>
    </location>
</feature>
<dbReference type="FunFam" id="1.20.1560.10:FF:000055">
    <property type="entry name" value="ABC multidrug transporter (Eurofung)"/>
    <property type="match status" value="1"/>
</dbReference>
<dbReference type="Gene3D" id="3.40.50.300">
    <property type="entry name" value="P-loop containing nucleotide triphosphate hydrolases"/>
    <property type="match status" value="2"/>
</dbReference>
<dbReference type="STRING" id="441959.B8MLQ7"/>
<evidence type="ECO:0000313" key="15">
    <source>
        <dbReference type="EMBL" id="EED13629.1"/>
    </source>
</evidence>
<feature type="compositionally biased region" description="Polar residues" evidence="11">
    <location>
        <begin position="790"/>
        <end position="799"/>
    </location>
</feature>
<dbReference type="CDD" id="cd18579">
    <property type="entry name" value="ABC_6TM_ABCC_D1"/>
    <property type="match status" value="1"/>
</dbReference>
<evidence type="ECO:0000256" key="8">
    <source>
        <dbReference type="ARBA" id="ARBA00022989"/>
    </source>
</evidence>
<keyword evidence="9 12" id="KW-0472">Membrane</keyword>
<dbReference type="InterPro" id="IPR011527">
    <property type="entry name" value="ABC1_TM_dom"/>
</dbReference>
<accession>B8MLQ7</accession>
<evidence type="ECO:0000256" key="5">
    <source>
        <dbReference type="ARBA" id="ARBA00022692"/>
    </source>
</evidence>
<keyword evidence="8 12" id="KW-1133">Transmembrane helix</keyword>
<dbReference type="InterPro" id="IPR056227">
    <property type="entry name" value="TMD0_ABC"/>
</dbReference>
<dbReference type="HOGENOM" id="CLU_000604_27_5_1"/>
<evidence type="ECO:0000256" key="11">
    <source>
        <dbReference type="SAM" id="MobiDB-lite"/>
    </source>
</evidence>
<feature type="transmembrane region" description="Helical" evidence="12">
    <location>
        <begin position="73"/>
        <end position="92"/>
    </location>
</feature>
<feature type="domain" description="ABC transmembrane type-1" evidence="14">
    <location>
        <begin position="852"/>
        <end position="1126"/>
    </location>
</feature>
<proteinExistence type="inferred from homology"/>
<dbReference type="InterPro" id="IPR027417">
    <property type="entry name" value="P-loop_NTPase"/>
</dbReference>
<keyword evidence="4" id="KW-1003">Cell membrane</keyword>
<dbReference type="Pfam" id="PF00005">
    <property type="entry name" value="ABC_tran"/>
    <property type="match status" value="2"/>
</dbReference>
<keyword evidence="6" id="KW-0547">Nucleotide-binding</keyword>
<keyword evidence="3" id="KW-0813">Transport</keyword>
<evidence type="ECO:0000259" key="13">
    <source>
        <dbReference type="PROSITE" id="PS50893"/>
    </source>
</evidence>